<protein>
    <submittedName>
        <fullName evidence="2">Uncharacterized protein</fullName>
    </submittedName>
</protein>
<feature type="region of interest" description="Disordered" evidence="1">
    <location>
        <begin position="1"/>
        <end position="76"/>
    </location>
</feature>
<comment type="caution">
    <text evidence="2">The sequence shown here is derived from an EMBL/GenBank/DDBJ whole genome shotgun (WGS) entry which is preliminary data.</text>
</comment>
<dbReference type="Proteomes" id="UP001266305">
    <property type="component" value="Unassembled WGS sequence"/>
</dbReference>
<gene>
    <name evidence="2" type="ORF">P7K49_034243</name>
</gene>
<evidence type="ECO:0000256" key="1">
    <source>
        <dbReference type="SAM" id="MobiDB-lite"/>
    </source>
</evidence>
<evidence type="ECO:0000313" key="3">
    <source>
        <dbReference type="Proteomes" id="UP001266305"/>
    </source>
</evidence>
<feature type="compositionally biased region" description="Polar residues" evidence="1">
    <location>
        <begin position="60"/>
        <end position="76"/>
    </location>
</feature>
<sequence length="76" mass="8258">MRQRLSRSRTAPRGRQREQTGRVPSVCPGPPPLCPPPRIQARHPPGALGLRAYLNPARLQASSQRSGLPSASRQGN</sequence>
<feature type="compositionally biased region" description="Pro residues" evidence="1">
    <location>
        <begin position="27"/>
        <end position="38"/>
    </location>
</feature>
<reference evidence="2 3" key="1">
    <citation type="submission" date="2023-05" db="EMBL/GenBank/DDBJ databases">
        <title>B98-5 Cell Line De Novo Hybrid Assembly: An Optical Mapping Approach.</title>
        <authorList>
            <person name="Kananen K."/>
            <person name="Auerbach J.A."/>
            <person name="Kautto E."/>
            <person name="Blachly J.S."/>
        </authorList>
    </citation>
    <scope>NUCLEOTIDE SEQUENCE [LARGE SCALE GENOMIC DNA]</scope>
    <source>
        <strain evidence="2">B95-8</strain>
        <tissue evidence="2">Cell line</tissue>
    </source>
</reference>
<dbReference type="EMBL" id="JASSZA010000019">
    <property type="protein sequence ID" value="KAK2088336.1"/>
    <property type="molecule type" value="Genomic_DNA"/>
</dbReference>
<proteinExistence type="predicted"/>
<organism evidence="2 3">
    <name type="scientific">Saguinus oedipus</name>
    <name type="common">Cotton-top tamarin</name>
    <name type="synonym">Oedipomidas oedipus</name>
    <dbReference type="NCBI Taxonomy" id="9490"/>
    <lineage>
        <taxon>Eukaryota</taxon>
        <taxon>Metazoa</taxon>
        <taxon>Chordata</taxon>
        <taxon>Craniata</taxon>
        <taxon>Vertebrata</taxon>
        <taxon>Euteleostomi</taxon>
        <taxon>Mammalia</taxon>
        <taxon>Eutheria</taxon>
        <taxon>Euarchontoglires</taxon>
        <taxon>Primates</taxon>
        <taxon>Haplorrhini</taxon>
        <taxon>Platyrrhini</taxon>
        <taxon>Cebidae</taxon>
        <taxon>Callitrichinae</taxon>
        <taxon>Saguinus</taxon>
    </lineage>
</organism>
<accession>A0ABQ9TU63</accession>
<keyword evidence="3" id="KW-1185">Reference proteome</keyword>
<name>A0ABQ9TU63_SAGOE</name>
<feature type="compositionally biased region" description="Basic residues" evidence="1">
    <location>
        <begin position="1"/>
        <end position="14"/>
    </location>
</feature>
<evidence type="ECO:0000313" key="2">
    <source>
        <dbReference type="EMBL" id="KAK2088336.1"/>
    </source>
</evidence>